<evidence type="ECO:0000313" key="1">
    <source>
        <dbReference type="EMBL" id="OHX65434.1"/>
    </source>
</evidence>
<protein>
    <submittedName>
        <fullName evidence="1">Uncharacterized protein</fullName>
    </submittedName>
</protein>
<dbReference type="Proteomes" id="UP000179797">
    <property type="component" value="Unassembled WGS sequence"/>
</dbReference>
<dbReference type="AlphaFoldDB" id="A0A1S1YWQ0"/>
<proteinExistence type="predicted"/>
<dbReference type="EMBL" id="JRYR02000001">
    <property type="protein sequence ID" value="OHX65434.1"/>
    <property type="molecule type" value="Genomic_DNA"/>
</dbReference>
<keyword evidence="2" id="KW-1185">Reference proteome</keyword>
<evidence type="ECO:0000313" key="2">
    <source>
        <dbReference type="Proteomes" id="UP000179797"/>
    </source>
</evidence>
<dbReference type="RefSeq" id="WP_044225466.1">
    <property type="nucleotide sequence ID" value="NZ_JRYR02000001.1"/>
</dbReference>
<dbReference type="OrthoDB" id="1162997at2"/>
<organism evidence="1 2">
    <name type="scientific">Flammeovirga pacifica</name>
    <dbReference type="NCBI Taxonomy" id="915059"/>
    <lineage>
        <taxon>Bacteria</taxon>
        <taxon>Pseudomonadati</taxon>
        <taxon>Bacteroidota</taxon>
        <taxon>Cytophagia</taxon>
        <taxon>Cytophagales</taxon>
        <taxon>Flammeovirgaceae</taxon>
        <taxon>Flammeovirga</taxon>
    </lineage>
</organism>
<comment type="caution">
    <text evidence="1">The sequence shown here is derived from an EMBL/GenBank/DDBJ whole genome shotgun (WGS) entry which is preliminary data.</text>
</comment>
<name>A0A1S1YWQ0_FLAPC</name>
<gene>
    <name evidence="1" type="ORF">NH26_03260</name>
</gene>
<reference evidence="1 2" key="1">
    <citation type="journal article" date="2012" name="Int. J. Syst. Evol. Microbiol.">
        <title>Flammeovirga pacifica sp. nov., isolated from deep-sea sediment.</title>
        <authorList>
            <person name="Xu H."/>
            <person name="Fu Y."/>
            <person name="Yang N."/>
            <person name="Ding Z."/>
            <person name="Lai Q."/>
            <person name="Zeng R."/>
        </authorList>
    </citation>
    <scope>NUCLEOTIDE SEQUENCE [LARGE SCALE GENOMIC DNA]</scope>
    <source>
        <strain evidence="2">DSM 24597 / LMG 26175 / WPAGA1</strain>
    </source>
</reference>
<sequence>MCGNGQGYKALQLSQEFKSFGIFYPTFIFKDFNIFFLNAKGRDLKSKIKLSLDHYNTRLRSKDLTAKELKEILQDIGSNIFLLENFNADLIEKLNFKLSLGSNEKGALEHNFNFENIYDVMSPSLLMNMDIIESFSSSFDQNFLFESANHYSPLPSSDGYDSSDFDFGGDF</sequence>
<accession>A0A1S1YWQ0</accession>